<feature type="region of interest" description="Disordered" evidence="1">
    <location>
        <begin position="93"/>
        <end position="113"/>
    </location>
</feature>
<accession>A0A2W5TFR7</accession>
<keyword evidence="2" id="KW-0732">Signal</keyword>
<feature type="chain" id="PRO_5016127116" description="Outer membrane protein beta-barrel domain-containing protein" evidence="2">
    <location>
        <begin position="20"/>
        <end position="314"/>
    </location>
</feature>
<feature type="signal peptide" evidence="2">
    <location>
        <begin position="1"/>
        <end position="19"/>
    </location>
</feature>
<feature type="region of interest" description="Disordered" evidence="1">
    <location>
        <begin position="19"/>
        <end position="42"/>
    </location>
</feature>
<evidence type="ECO:0000256" key="2">
    <source>
        <dbReference type="SAM" id="SignalP"/>
    </source>
</evidence>
<sequence>MRTLLLGLTLTASSVFAQAPEPAQTQPPLVPIEEARPLPPQEPPPVDVPVQNPSYFDRCFAVPGMVWIPVPSGGYYSVNPRITSSPLSSFHGAAPVTSTPATNGNSGSSGGSGGGGDIGKAVLILAVVAVAVLPIIVYAADSDAPAVVEQRFHCPTFGIDLMGGGDFNAIGAGGSGMGRFNFGWSYFGTDVQYEIASNSTRTFAGHVMVRFGPKNHIEPALAAGYRNMMVGGEMVHGIEVGVPHRYVFWREQLRSFGLELRPTILFGLGSLEGGLEGALFYSIAEPFQVRLGGRFHSFKDTFVGGVNAGVSFVF</sequence>
<evidence type="ECO:0008006" key="5">
    <source>
        <dbReference type="Google" id="ProtNLM"/>
    </source>
</evidence>
<evidence type="ECO:0000313" key="4">
    <source>
        <dbReference type="Proteomes" id="UP000249061"/>
    </source>
</evidence>
<name>A0A2W5TFR7_9BACT</name>
<proteinExistence type="predicted"/>
<dbReference type="AlphaFoldDB" id="A0A2W5TFR7"/>
<dbReference type="Proteomes" id="UP000249061">
    <property type="component" value="Unassembled WGS sequence"/>
</dbReference>
<protein>
    <recommendedName>
        <fullName evidence="5">Outer membrane protein beta-barrel domain-containing protein</fullName>
    </recommendedName>
</protein>
<gene>
    <name evidence="3" type="ORF">DI536_09965</name>
</gene>
<reference evidence="3 4" key="1">
    <citation type="submission" date="2017-08" db="EMBL/GenBank/DDBJ databases">
        <title>Infants hospitalized years apart are colonized by the same room-sourced microbial strains.</title>
        <authorList>
            <person name="Brooks B."/>
            <person name="Olm M.R."/>
            <person name="Firek B.A."/>
            <person name="Baker R."/>
            <person name="Thomas B.C."/>
            <person name="Morowitz M.J."/>
            <person name="Banfield J.F."/>
        </authorList>
    </citation>
    <scope>NUCLEOTIDE SEQUENCE [LARGE SCALE GENOMIC DNA]</scope>
    <source>
        <strain evidence="3">S2_003_000_R2_14</strain>
    </source>
</reference>
<comment type="caution">
    <text evidence="3">The sequence shown here is derived from an EMBL/GenBank/DDBJ whole genome shotgun (WGS) entry which is preliminary data.</text>
</comment>
<evidence type="ECO:0000256" key="1">
    <source>
        <dbReference type="SAM" id="MobiDB-lite"/>
    </source>
</evidence>
<evidence type="ECO:0000313" key="3">
    <source>
        <dbReference type="EMBL" id="PZR14379.1"/>
    </source>
</evidence>
<organism evidence="3 4">
    <name type="scientific">Archangium gephyra</name>
    <dbReference type="NCBI Taxonomy" id="48"/>
    <lineage>
        <taxon>Bacteria</taxon>
        <taxon>Pseudomonadati</taxon>
        <taxon>Myxococcota</taxon>
        <taxon>Myxococcia</taxon>
        <taxon>Myxococcales</taxon>
        <taxon>Cystobacterineae</taxon>
        <taxon>Archangiaceae</taxon>
        <taxon>Archangium</taxon>
    </lineage>
</organism>
<dbReference type="EMBL" id="QFQP01000007">
    <property type="protein sequence ID" value="PZR14379.1"/>
    <property type="molecule type" value="Genomic_DNA"/>
</dbReference>